<dbReference type="EMBL" id="CYYR01000047">
    <property type="protein sequence ID" value="CUO55191.1"/>
    <property type="molecule type" value="Genomic_DNA"/>
</dbReference>
<feature type="transmembrane region" description="Helical" evidence="1">
    <location>
        <begin position="379"/>
        <end position="402"/>
    </location>
</feature>
<reference evidence="2 3" key="1">
    <citation type="submission" date="2015-09" db="EMBL/GenBank/DDBJ databases">
        <authorList>
            <consortium name="Pathogen Informatics"/>
        </authorList>
    </citation>
    <scope>NUCLEOTIDE SEQUENCE [LARGE SCALE GENOMIC DNA]</scope>
    <source>
        <strain evidence="2 3">2789STDY5608835</strain>
    </source>
</reference>
<feature type="transmembrane region" description="Helical" evidence="1">
    <location>
        <begin position="189"/>
        <end position="207"/>
    </location>
</feature>
<feature type="transmembrane region" description="Helical" evidence="1">
    <location>
        <begin position="414"/>
        <end position="434"/>
    </location>
</feature>
<evidence type="ECO:0000256" key="1">
    <source>
        <dbReference type="SAM" id="Phobius"/>
    </source>
</evidence>
<protein>
    <submittedName>
        <fullName evidence="2">Uncharacterized protein</fullName>
    </submittedName>
</protein>
<name>A0A174FZT3_9FIRM</name>
<keyword evidence="1" id="KW-0812">Transmembrane</keyword>
<dbReference type="Proteomes" id="UP000095395">
    <property type="component" value="Unassembled WGS sequence"/>
</dbReference>
<evidence type="ECO:0000313" key="3">
    <source>
        <dbReference type="Proteomes" id="UP000095395"/>
    </source>
</evidence>
<organism evidence="2 3">
    <name type="scientific">Roseburia inulinivorans</name>
    <dbReference type="NCBI Taxonomy" id="360807"/>
    <lineage>
        <taxon>Bacteria</taxon>
        <taxon>Bacillati</taxon>
        <taxon>Bacillota</taxon>
        <taxon>Clostridia</taxon>
        <taxon>Lachnospirales</taxon>
        <taxon>Lachnospiraceae</taxon>
        <taxon>Roseburia</taxon>
    </lineage>
</organism>
<dbReference type="AlphaFoldDB" id="A0A174FZT3"/>
<sequence>MPMMNVKKMVVYYSFVFYCMVMFSFIACIILLCKAFGGVIFEVQTYINSKREVEVSPRGTRIFSKWFAGILGIFFIYILAGYYMPVILYTPRILSGVSIGIQGEVLSNHREEIAFIWIAVACFLFVLTGRRLLLALTQRVQIKRKRTEIYLWGREYWILLLVQALATSVCLFVLVGSLTGGYTEAVEKIWKISAWAEYILALINGMYTHQKLFIFDNGVVTYHKYQKEGFGEKEDLEIVEDDSDRILIRFKGENKFELECGTPRAKEELIHVQKMLAEKKAEKTIEETRTDEEVSTEKRNTSVDSAGKVEQKIELHSLENDSKVQLAKEWFMVCKTKNNMQMLYLWKGTENRHITTAKWSIEHKDGELNIKGKITFAQIFLILFIIVEIIFAAGFTFFGIAAILDNDMVFGEKVLFVCFMLVLDPMCIFLCYVINKIFNVEPVKYLHIYLNNIQKK</sequence>
<evidence type="ECO:0000313" key="2">
    <source>
        <dbReference type="EMBL" id="CUO55191.1"/>
    </source>
</evidence>
<feature type="transmembrane region" description="Helical" evidence="1">
    <location>
        <begin position="62"/>
        <end position="84"/>
    </location>
</feature>
<feature type="transmembrane region" description="Helical" evidence="1">
    <location>
        <begin position="156"/>
        <end position="177"/>
    </location>
</feature>
<keyword evidence="1" id="KW-0472">Membrane</keyword>
<gene>
    <name evidence="2" type="ORF">ERS852392_03497</name>
</gene>
<keyword evidence="1" id="KW-1133">Transmembrane helix</keyword>
<feature type="transmembrane region" description="Helical" evidence="1">
    <location>
        <begin position="114"/>
        <end position="136"/>
    </location>
</feature>
<accession>A0A174FZT3</accession>
<dbReference type="PROSITE" id="PS51257">
    <property type="entry name" value="PROKAR_LIPOPROTEIN"/>
    <property type="match status" value="1"/>
</dbReference>
<feature type="transmembrane region" description="Helical" evidence="1">
    <location>
        <begin position="12"/>
        <end position="41"/>
    </location>
</feature>
<proteinExistence type="predicted"/>